<dbReference type="Gene3D" id="3.40.640.10">
    <property type="entry name" value="Type I PLP-dependent aspartate aminotransferase-like (Major domain)"/>
    <property type="match status" value="1"/>
</dbReference>
<evidence type="ECO:0000256" key="1">
    <source>
        <dbReference type="ARBA" id="ARBA00010671"/>
    </source>
</evidence>
<organism evidence="7 8">
    <name type="scientific">Megalodesulfovibrio gigas (strain ATCC 19364 / DSM 1382 / NCIMB 9332 / VKM B-1759)</name>
    <name type="common">Desulfovibrio gigas</name>
    <dbReference type="NCBI Taxonomy" id="1121448"/>
    <lineage>
        <taxon>Bacteria</taxon>
        <taxon>Pseudomonadati</taxon>
        <taxon>Thermodesulfobacteriota</taxon>
        <taxon>Desulfovibrionia</taxon>
        <taxon>Desulfovibrionales</taxon>
        <taxon>Desulfovibrionaceae</taxon>
        <taxon>Megalodesulfovibrio</taxon>
    </lineage>
</organism>
<dbReference type="Pfam" id="PF03709">
    <property type="entry name" value="OKR_DC_1_N"/>
    <property type="match status" value="1"/>
</dbReference>
<dbReference type="InterPro" id="IPR011193">
    <property type="entry name" value="Orn/lys/arg_de-COase"/>
</dbReference>
<dbReference type="Pfam" id="PF01276">
    <property type="entry name" value="OKR_DC_1"/>
    <property type="match status" value="1"/>
</dbReference>
<feature type="domain" description="Orn/Lys/Arg decarboxylases family 1 pyridoxal-P attachment site" evidence="6">
    <location>
        <begin position="379"/>
        <end position="393"/>
    </location>
</feature>
<dbReference type="Gene3D" id="3.40.50.2300">
    <property type="match status" value="1"/>
</dbReference>
<keyword evidence="2" id="KW-0210">Decarboxylase</keyword>
<dbReference type="InterPro" id="IPR015424">
    <property type="entry name" value="PyrdxlP-dep_Trfase"/>
</dbReference>
<keyword evidence="4" id="KW-0456">Lyase</keyword>
<dbReference type="PROSITE" id="PS00703">
    <property type="entry name" value="OKR_DC_1"/>
    <property type="match status" value="1"/>
</dbReference>
<evidence type="ECO:0000256" key="5">
    <source>
        <dbReference type="PIRSR" id="PIRSR009393-1"/>
    </source>
</evidence>
<dbReference type="InterPro" id="IPR000310">
    <property type="entry name" value="Orn/Lys/Arg_deCO2ase_major_dom"/>
</dbReference>
<protein>
    <submittedName>
        <fullName evidence="7">Putative response regulator receiver protein</fullName>
    </submittedName>
</protein>
<dbReference type="FunFam" id="3.40.640.10:FF:000008">
    <property type="entry name" value="Lysine decarboxylase, inducible"/>
    <property type="match status" value="1"/>
</dbReference>
<accession>T2G8U6</accession>
<dbReference type="SUPFAM" id="SSF55904">
    <property type="entry name" value="Ornithine decarboxylase C-terminal domain"/>
    <property type="match status" value="1"/>
</dbReference>
<keyword evidence="3 5" id="KW-0663">Pyridoxal phosphate</keyword>
<feature type="modified residue" description="N6-(pyridoxal phosphate)lysine" evidence="5">
    <location>
        <position position="384"/>
    </location>
</feature>
<dbReference type="Proteomes" id="UP000016587">
    <property type="component" value="Chromosome"/>
</dbReference>
<dbReference type="InterPro" id="IPR015422">
    <property type="entry name" value="PyrdxlP-dep_Trfase_small"/>
</dbReference>
<dbReference type="eggNOG" id="COG1982">
    <property type="taxonomic scope" value="Bacteria"/>
</dbReference>
<dbReference type="OrthoDB" id="9761189at2"/>
<dbReference type="InterPro" id="IPR008286">
    <property type="entry name" value="Prn/Lys/Arg_de-COase_C"/>
</dbReference>
<evidence type="ECO:0000313" key="8">
    <source>
        <dbReference type="Proteomes" id="UP000016587"/>
    </source>
</evidence>
<dbReference type="CDD" id="cd00615">
    <property type="entry name" value="Orn_deC_like"/>
    <property type="match status" value="1"/>
</dbReference>
<dbReference type="InterPro" id="IPR005308">
    <property type="entry name" value="OKR_de-COase_N"/>
</dbReference>
<evidence type="ECO:0000256" key="3">
    <source>
        <dbReference type="ARBA" id="ARBA00022898"/>
    </source>
</evidence>
<dbReference type="EMBL" id="CP006585">
    <property type="protein sequence ID" value="AGW12713.1"/>
    <property type="molecule type" value="Genomic_DNA"/>
</dbReference>
<dbReference type="InterPro" id="IPR011006">
    <property type="entry name" value="CheY-like_superfamily"/>
</dbReference>
<dbReference type="PATRIC" id="fig|1121448.10.peg.820"/>
<evidence type="ECO:0000256" key="2">
    <source>
        <dbReference type="ARBA" id="ARBA00022793"/>
    </source>
</evidence>
<dbReference type="SUPFAM" id="SSF53383">
    <property type="entry name" value="PLP-dependent transferases"/>
    <property type="match status" value="1"/>
</dbReference>
<dbReference type="HOGENOM" id="CLU_014292_3_0_7"/>
<dbReference type="InterPro" id="IPR015421">
    <property type="entry name" value="PyrdxlP-dep_Trfase_major"/>
</dbReference>
<reference evidence="7 8" key="1">
    <citation type="journal article" date="2013" name="J. Bacteriol.">
        <title>Roles of HynAB and Ech, the only two hydrogenases found in the model sulfate reducer Desulfovibrio gigas.</title>
        <authorList>
            <person name="Morais-Silva F.O."/>
            <person name="Santos C.I."/>
            <person name="Rodrigues R."/>
            <person name="Pereira I.A."/>
            <person name="Rodrigues-Pousada C."/>
        </authorList>
    </citation>
    <scope>NUCLEOTIDE SEQUENCE [LARGE SCALE GENOMIC DNA]</scope>
    <source>
        <strain evidence="8">ATCC 19364 / DSM 1382 / NCIMB 9332 / VKM B-1759</strain>
    </source>
</reference>
<dbReference type="Pfam" id="PF03711">
    <property type="entry name" value="OKR_DC_1_C"/>
    <property type="match status" value="1"/>
</dbReference>
<dbReference type="KEGG" id="dgg:DGI_0818"/>
<dbReference type="PANTHER" id="PTHR45229:SF3">
    <property type="entry name" value="BIODEGRADATIVE ARGININE DECARBOXYLASE"/>
    <property type="match status" value="1"/>
</dbReference>
<dbReference type="eggNOG" id="COG0784">
    <property type="taxonomic scope" value="Bacteria"/>
</dbReference>
<proteinExistence type="inferred from homology"/>
<sequence length="760" mass="82397">MRALLVDDELRADTPWGRATRALVQELTRRDVRVLQALRARDAIAELAANPAIDCVLVDWDLAGDAGHATDVLDAVRARNLDRPIFLLTDQASARTIPGEALARTDGFIAMLEDTTGFIGGRVVAAILRYRAGVLPPMFKALVEFSQAHEYSWHTPGHTGGTAFLKSPAGRAYFEFFGESLLRSDLSISVDELGSLLDHSGPIGEGEQNAARVFGAHRTYFVTNGSSTSNRVILMASVTRDQVALCDRNCHKSVEHAMTMSGAIPTYLVPTRNGLGIIGPIPPKRLTKDALRAAVAANPMVRKGVDPAPVHAIITNSTYDGLCYNVSRVEALLGQTVDRLHFDEAWYGYARFHPMYRERFAMHGEPSGHTADRPTVFATQSTHKLLAALSQASMIHVRDGRAPIEHARFNESFMMHASTSPLYPLIASLDVSAAMMDGPGGLALTSESIREAVDFRQTVAGLHAKHAAAGDWFFAPWQPDEVRDPATGKAMAFKDAPPELLAEDPACWVLRPGEAWHGFADLEDDYCMLDPIKVTLLSPGGSATMGAAKGVEQAGIPACIVAAFLDSRGVVVEKTEDFTLLFLFSMGVTKGKWGTLINTLYEFKRHYDANTPLRQALPALAEAHGAHYARMGVRGLRDLGTAICNAMRTLGTTEAMGKAFSTLPTPTYSPVQAYERLVRNQVETVTLDRFAGRVAATGVVPYPPGIPLLMPGEQAGPADGPILAYLKALEAFDRQFPGFTHDTHGVEVEDGVYKVVCLKN</sequence>
<comment type="similarity">
    <text evidence="1">Belongs to the Orn/Lys/Arg decarboxylase class-I family.</text>
</comment>
<dbReference type="GO" id="GO:0006527">
    <property type="term" value="P:L-arginine catabolic process"/>
    <property type="evidence" value="ECO:0007669"/>
    <property type="project" value="TreeGrafter"/>
</dbReference>
<gene>
    <name evidence="7" type="ORF">DGI_0818</name>
</gene>
<dbReference type="STRING" id="1121448.DGI_0818"/>
<evidence type="ECO:0000313" key="7">
    <source>
        <dbReference type="EMBL" id="AGW12713.1"/>
    </source>
</evidence>
<dbReference type="InterPro" id="IPR036633">
    <property type="entry name" value="Prn/Lys/Arg_de-COase_C_sf"/>
</dbReference>
<name>T2G8U6_MEGG1</name>
<dbReference type="Gene3D" id="3.90.1150.10">
    <property type="entry name" value="Aspartate Aminotransferase, domain 1"/>
    <property type="match status" value="1"/>
</dbReference>
<evidence type="ECO:0000256" key="4">
    <source>
        <dbReference type="ARBA" id="ARBA00023239"/>
    </source>
</evidence>
<evidence type="ECO:0000259" key="6">
    <source>
        <dbReference type="PROSITE" id="PS00703"/>
    </source>
</evidence>
<dbReference type="GO" id="GO:0030170">
    <property type="term" value="F:pyridoxal phosphate binding"/>
    <property type="evidence" value="ECO:0007669"/>
    <property type="project" value="TreeGrafter"/>
</dbReference>
<dbReference type="GO" id="GO:0005829">
    <property type="term" value="C:cytosol"/>
    <property type="evidence" value="ECO:0007669"/>
    <property type="project" value="TreeGrafter"/>
</dbReference>
<keyword evidence="8" id="KW-1185">Reference proteome</keyword>
<dbReference type="SUPFAM" id="SSF52172">
    <property type="entry name" value="CheY-like"/>
    <property type="match status" value="1"/>
</dbReference>
<dbReference type="AlphaFoldDB" id="T2G8U6"/>
<dbReference type="GO" id="GO:0008792">
    <property type="term" value="F:arginine decarboxylase activity"/>
    <property type="evidence" value="ECO:0007669"/>
    <property type="project" value="TreeGrafter"/>
</dbReference>
<dbReference type="PANTHER" id="PTHR45229">
    <property type="entry name" value="CONSTITUTIVE ORNITHINE DECARBOXYLASE"/>
    <property type="match status" value="1"/>
</dbReference>
<reference evidence="8" key="2">
    <citation type="submission" date="2013-07" db="EMBL/GenBank/DDBJ databases">
        <authorList>
            <person name="Morais-Silva F.O."/>
            <person name="Rezende A.M."/>
            <person name="Pimentel C."/>
            <person name="Resende D.M."/>
            <person name="Santos C.I."/>
            <person name="Clemente C."/>
            <person name="de Oliveira L.M."/>
            <person name="da Silva S.M."/>
            <person name="Costa D.A."/>
            <person name="Varela-Raposo A."/>
            <person name="Horacio E.C.A."/>
            <person name="Matos M."/>
            <person name="Flores O."/>
            <person name="Ruiz J.C."/>
            <person name="Rodrigues-Pousada C."/>
        </authorList>
    </citation>
    <scope>NUCLEOTIDE SEQUENCE [LARGE SCALE GENOMIC DNA]</scope>
    <source>
        <strain evidence="8">ATCC 19364 / DSM 1382 / NCIMB 9332 / VKM B-1759</strain>
    </source>
</reference>
<dbReference type="Gene3D" id="3.90.100.10">
    <property type="entry name" value="Orn/Lys/Arg decarboxylase, C-terminal domain"/>
    <property type="match status" value="1"/>
</dbReference>
<dbReference type="PIRSF" id="PIRSF009393">
    <property type="entry name" value="Orn_decarb"/>
    <property type="match status" value="1"/>
</dbReference>